<dbReference type="PANTHER" id="PTHR34183:SF1">
    <property type="entry name" value="ENDOLYTIC PEPTIDOGLYCAN TRANSGLYCOSYLASE RLPA"/>
    <property type="match status" value="1"/>
</dbReference>
<dbReference type="Pfam" id="PF05036">
    <property type="entry name" value="SPOR"/>
    <property type="match status" value="1"/>
</dbReference>
<dbReference type="Gene3D" id="3.30.70.1070">
    <property type="entry name" value="Sporulation related repeat"/>
    <property type="match status" value="1"/>
</dbReference>
<dbReference type="InterPro" id="IPR012997">
    <property type="entry name" value="RplA"/>
</dbReference>
<dbReference type="InterPro" id="IPR009009">
    <property type="entry name" value="RlpA-like_DPBB"/>
</dbReference>
<evidence type="ECO:0000256" key="4">
    <source>
        <dbReference type="HAMAP-Rule" id="MF_02071"/>
    </source>
</evidence>
<sequence>MTRRTRSAHKMPRSSGALSLKALFFLISSSLLLGCSGSDPKVAWEGDGAPVSNLEPGDVADAVPRPDPILRAGNTSPYSIDGVEYRVLPSAEGYREKGIASWYGTKFHGNKTANGEVYDLYLPTAAHRSLPIPSYATVTNLWNGRQVVVRINDRGPFHPDRLIDLSYAAAVKLGFVDKGTTEVLVETIALAGVDDRRDSDTGAYRYLQLGAFANPATAQGLRDSVAEMVSVPVNVTPVDAGGQRLHRVRVGPVADGEELRYLRDMLMTRGYSPGLALP</sequence>
<comment type="function">
    <text evidence="4">Lytic transglycosylase with a strong preference for naked glycan strands that lack stem peptides.</text>
</comment>
<gene>
    <name evidence="4" type="primary">rlpA</name>
    <name evidence="7" type="ORF">KT71_07504</name>
</gene>
<dbReference type="EMBL" id="AAOA02000004">
    <property type="protein sequence ID" value="EAQ97207.1"/>
    <property type="molecule type" value="Genomic_DNA"/>
</dbReference>
<dbReference type="InterPro" id="IPR036680">
    <property type="entry name" value="SPOR-like_sf"/>
</dbReference>
<reference evidence="7 8" key="2">
    <citation type="journal article" date="2009" name="PLoS ONE">
        <title>The photosynthetic apparatus and its regulation in the aerobic gammaproteobacterium Congregibacter litoralis gen. nov., sp. nov.</title>
        <authorList>
            <person name="Spring S."/>
            <person name="Lunsdorf H."/>
            <person name="Fuchs B.M."/>
            <person name="Tindall B.J."/>
        </authorList>
    </citation>
    <scope>NUCLEOTIDE SEQUENCE [LARGE SCALE GENOMIC DNA]</scope>
    <source>
        <strain evidence="7">KT71</strain>
    </source>
</reference>
<dbReference type="FunFam" id="2.40.40.10:FF:000003">
    <property type="entry name" value="Endolytic peptidoglycan transglycosylase RlpA"/>
    <property type="match status" value="1"/>
</dbReference>
<dbReference type="NCBIfam" id="TIGR00413">
    <property type="entry name" value="rlpA"/>
    <property type="match status" value="1"/>
</dbReference>
<comment type="similarity">
    <text evidence="4 5">Belongs to the RlpA family.</text>
</comment>
<dbReference type="SUPFAM" id="SSF50685">
    <property type="entry name" value="Barwin-like endoglucanases"/>
    <property type="match status" value="1"/>
</dbReference>
<keyword evidence="4" id="KW-0472">Membrane</keyword>
<dbReference type="PROSITE" id="PS51724">
    <property type="entry name" value="SPOR"/>
    <property type="match status" value="1"/>
</dbReference>
<keyword evidence="2 4" id="KW-0456">Lyase</keyword>
<accession>A4A9P0</accession>
<dbReference type="CDD" id="cd22268">
    <property type="entry name" value="DPBB_RlpA-like"/>
    <property type="match status" value="1"/>
</dbReference>
<dbReference type="EC" id="4.2.2.-" evidence="4"/>
<dbReference type="Gene3D" id="2.40.40.10">
    <property type="entry name" value="RlpA-like domain"/>
    <property type="match status" value="1"/>
</dbReference>
<name>A4A9P0_9GAMM</name>
<dbReference type="PANTHER" id="PTHR34183">
    <property type="entry name" value="ENDOLYTIC PEPTIDOGLYCAN TRANSGLYCOSYLASE RLPA"/>
    <property type="match status" value="1"/>
</dbReference>
<keyword evidence="4" id="KW-1003">Cell membrane</keyword>
<dbReference type="GO" id="GO:0071555">
    <property type="term" value="P:cell wall organization"/>
    <property type="evidence" value="ECO:0007669"/>
    <property type="project" value="UniProtKB-KW"/>
</dbReference>
<dbReference type="Pfam" id="PF03330">
    <property type="entry name" value="DPBB_1"/>
    <property type="match status" value="1"/>
</dbReference>
<comment type="subcellular location">
    <subcellularLocation>
        <location evidence="4">Cell membrane</location>
        <topology evidence="4">Lipid-anchor</topology>
    </subcellularLocation>
</comment>
<dbReference type="InterPro" id="IPR036908">
    <property type="entry name" value="RlpA-like_sf"/>
</dbReference>
<keyword evidence="8" id="KW-1185">Reference proteome</keyword>
<protein>
    <recommendedName>
        <fullName evidence="4">Endolytic peptidoglycan transglycosylase RlpA</fullName>
        <ecNumber evidence="4">4.2.2.-</ecNumber>
    </recommendedName>
</protein>
<evidence type="ECO:0000256" key="2">
    <source>
        <dbReference type="ARBA" id="ARBA00023239"/>
    </source>
</evidence>
<evidence type="ECO:0000256" key="5">
    <source>
        <dbReference type="RuleBase" id="RU003495"/>
    </source>
</evidence>
<dbReference type="HAMAP" id="MF_02071">
    <property type="entry name" value="RlpA"/>
    <property type="match status" value="1"/>
</dbReference>
<dbReference type="eggNOG" id="COG0797">
    <property type="taxonomic scope" value="Bacteria"/>
</dbReference>
<proteinExistence type="inferred from homology"/>
<dbReference type="GO" id="GO:0009279">
    <property type="term" value="C:cell outer membrane"/>
    <property type="evidence" value="ECO:0007669"/>
    <property type="project" value="TreeGrafter"/>
</dbReference>
<keyword evidence="3 4" id="KW-0961">Cell wall biogenesis/degradation</keyword>
<reference evidence="7 8" key="1">
    <citation type="journal article" date="2007" name="Proc. Natl. Acad. Sci. U.S.A.">
        <title>Characterization of a marine gammaproteobacterium capable of aerobic anoxygenic photosynthesis.</title>
        <authorList>
            <person name="Fuchs B.M."/>
            <person name="Spring S."/>
            <person name="Teeling H."/>
            <person name="Quast C."/>
            <person name="Wulf J."/>
            <person name="Schattenhofer M."/>
            <person name="Yan S."/>
            <person name="Ferriera S."/>
            <person name="Johnson J."/>
            <person name="Glockner F.O."/>
            <person name="Amann R."/>
        </authorList>
    </citation>
    <scope>NUCLEOTIDE SEQUENCE [LARGE SCALE GENOMIC DNA]</scope>
    <source>
        <strain evidence="7">KT71</strain>
    </source>
</reference>
<dbReference type="GO" id="GO:0005886">
    <property type="term" value="C:plasma membrane"/>
    <property type="evidence" value="ECO:0007669"/>
    <property type="project" value="UniProtKB-SubCell"/>
</dbReference>
<dbReference type="GO" id="GO:0000270">
    <property type="term" value="P:peptidoglycan metabolic process"/>
    <property type="evidence" value="ECO:0007669"/>
    <property type="project" value="UniProtKB-UniRule"/>
</dbReference>
<dbReference type="SUPFAM" id="SSF110997">
    <property type="entry name" value="Sporulation related repeat"/>
    <property type="match status" value="1"/>
</dbReference>
<evidence type="ECO:0000256" key="3">
    <source>
        <dbReference type="ARBA" id="ARBA00023316"/>
    </source>
</evidence>
<evidence type="ECO:0000313" key="7">
    <source>
        <dbReference type="EMBL" id="EAQ97207.1"/>
    </source>
</evidence>
<organism evidence="7 8">
    <name type="scientific">Congregibacter litoralis KT71</name>
    <dbReference type="NCBI Taxonomy" id="314285"/>
    <lineage>
        <taxon>Bacteria</taxon>
        <taxon>Pseudomonadati</taxon>
        <taxon>Pseudomonadota</taxon>
        <taxon>Gammaproteobacteria</taxon>
        <taxon>Cellvibrionales</taxon>
        <taxon>Halieaceae</taxon>
        <taxon>Congregibacter</taxon>
    </lineage>
</organism>
<evidence type="ECO:0000256" key="1">
    <source>
        <dbReference type="ARBA" id="ARBA00022729"/>
    </source>
</evidence>
<keyword evidence="1" id="KW-0732">Signal</keyword>
<dbReference type="GO" id="GO:0008932">
    <property type="term" value="F:lytic endotransglycosylase activity"/>
    <property type="evidence" value="ECO:0007669"/>
    <property type="project" value="UniProtKB-UniRule"/>
</dbReference>
<dbReference type="InterPro" id="IPR034718">
    <property type="entry name" value="RlpA"/>
</dbReference>
<dbReference type="PROSITE" id="PS51257">
    <property type="entry name" value="PROKAR_LIPOPROTEIN"/>
    <property type="match status" value="1"/>
</dbReference>
<evidence type="ECO:0000259" key="6">
    <source>
        <dbReference type="PROSITE" id="PS51724"/>
    </source>
</evidence>
<dbReference type="AlphaFoldDB" id="A4A9P0"/>
<dbReference type="InterPro" id="IPR007730">
    <property type="entry name" value="SPOR-like_dom"/>
</dbReference>
<comment type="caution">
    <text evidence="7">The sequence shown here is derived from an EMBL/GenBank/DDBJ whole genome shotgun (WGS) entry which is preliminary data.</text>
</comment>
<dbReference type="STRING" id="314285.KT71_07504"/>
<dbReference type="Proteomes" id="UP000019205">
    <property type="component" value="Chromosome"/>
</dbReference>
<feature type="domain" description="SPOR" evidence="6">
    <location>
        <begin position="199"/>
        <end position="278"/>
    </location>
</feature>
<evidence type="ECO:0000313" key="8">
    <source>
        <dbReference type="Proteomes" id="UP000019205"/>
    </source>
</evidence>
<dbReference type="HOGENOM" id="CLU_042923_3_2_6"/>
<keyword evidence="4 7" id="KW-0449">Lipoprotein</keyword>
<dbReference type="GO" id="GO:0042834">
    <property type="term" value="F:peptidoglycan binding"/>
    <property type="evidence" value="ECO:0007669"/>
    <property type="project" value="InterPro"/>
</dbReference>
<keyword evidence="4" id="KW-0564">Palmitate</keyword>